<accession>E3H3W7</accession>
<dbReference type="EMBL" id="CP002280">
    <property type="protein sequence ID" value="ADP40509.1"/>
    <property type="molecule type" value="Genomic_DNA"/>
</dbReference>
<gene>
    <name evidence="9" type="ordered locus">HMPREF0733_11052</name>
</gene>
<keyword evidence="4 8" id="KW-0285">Flavoprotein</keyword>
<evidence type="ECO:0000256" key="1">
    <source>
        <dbReference type="ARBA" id="ARBA00001974"/>
    </source>
</evidence>
<dbReference type="Gene3D" id="3.20.20.220">
    <property type="match status" value="1"/>
</dbReference>
<dbReference type="AlphaFoldDB" id="E3H3W7"/>
<evidence type="ECO:0000313" key="10">
    <source>
        <dbReference type="Proteomes" id="UP000000387"/>
    </source>
</evidence>
<evidence type="ECO:0000256" key="6">
    <source>
        <dbReference type="ARBA" id="ARBA00023002"/>
    </source>
</evidence>
<protein>
    <recommendedName>
        <fullName evidence="8">Methylenetetrahydrofolate reductase</fullName>
    </recommendedName>
</protein>
<dbReference type="GO" id="GO:0106312">
    <property type="term" value="F:methylenetetrahydrofolate reductase (NADH) activity"/>
    <property type="evidence" value="ECO:0007669"/>
    <property type="project" value="UniProtKB-EC"/>
</dbReference>
<dbReference type="GO" id="GO:0005829">
    <property type="term" value="C:cytosol"/>
    <property type="evidence" value="ECO:0007669"/>
    <property type="project" value="TreeGrafter"/>
</dbReference>
<organism evidence="9 10">
    <name type="scientific">Rothia dentocariosa (strain ATCC 17931 / CDC X599 / XDIA)</name>
    <dbReference type="NCBI Taxonomy" id="762948"/>
    <lineage>
        <taxon>Bacteria</taxon>
        <taxon>Bacillati</taxon>
        <taxon>Actinomycetota</taxon>
        <taxon>Actinomycetes</taxon>
        <taxon>Micrococcales</taxon>
        <taxon>Micrococcaceae</taxon>
        <taxon>Rothia</taxon>
    </lineage>
</organism>
<keyword evidence="6 8" id="KW-0560">Oxidoreductase</keyword>
<sequence length="343" mass="38085">MGWTDKVLPPEPIEVNSLRVLLRFGVPSGTLLSGEHGGMKMTTVHPALSYELYPPRSHASCDSLLKTIAELEQTNPDYVSVTYSGDAQRRQKTLALLDHLVHETSLNPLAHLICVGHSVADLERSVRLILGLGVRGFLALRGDIPPENTRPLELPFARYLVELIRRVEREDFAHLAAGKVSIGVAAYPHKHPESSSLLQDIEILLSKQRAGADFAITQVFFETERYSGLVDAARLAGVEMPIIPGIMPVTSLTRLTKLCELAGLEVPRELAHRLETASNPRELHRIGVEHALNQCRKVLDAGAPGLHFFTFNEHEAVLDVLEELDVPRYSNRFKLPLSDLQYL</sequence>
<evidence type="ECO:0000256" key="8">
    <source>
        <dbReference type="RuleBase" id="RU003862"/>
    </source>
</evidence>
<keyword evidence="5 8" id="KW-0274">FAD</keyword>
<dbReference type="SUPFAM" id="SSF51730">
    <property type="entry name" value="FAD-linked oxidoreductase"/>
    <property type="match status" value="1"/>
</dbReference>
<dbReference type="Pfam" id="PF02219">
    <property type="entry name" value="MTHFR"/>
    <property type="match status" value="1"/>
</dbReference>
<dbReference type="UniPathway" id="UPA00193"/>
<reference evidence="10" key="1">
    <citation type="submission" date="2010-10" db="EMBL/GenBank/DDBJ databases">
        <title>The complete genome of Rothia dentocariosa ATCC 17931.</title>
        <authorList>
            <person name="Muzny D."/>
            <person name="Qin X."/>
            <person name="Buhay C."/>
            <person name="Dugan-Rocha S."/>
            <person name="Ding Y."/>
            <person name="Chen G."/>
            <person name="Hawes A."/>
            <person name="Holder M."/>
            <person name="Jhangiani S."/>
            <person name="Johnson A."/>
            <person name="Khan Z."/>
            <person name="Li Z."/>
            <person name="Liu W."/>
            <person name="Liu X."/>
            <person name="Perez L."/>
            <person name="Shen H."/>
            <person name="Wang Q."/>
            <person name="Watt J."/>
            <person name="Xi L."/>
            <person name="Xin Y."/>
            <person name="Zhou J."/>
            <person name="Deng J."/>
            <person name="Jiang H."/>
            <person name="Liu Y."/>
            <person name="Qu J."/>
            <person name="Song X.-Z."/>
            <person name="Zhang L."/>
            <person name="Villasana D."/>
            <person name="Johnson A."/>
            <person name="Liu J."/>
            <person name="Liyanage D."/>
            <person name="Lorensuhewa L."/>
            <person name="Robinson T."/>
            <person name="Song A."/>
            <person name="Song B.-B."/>
            <person name="Dinh H."/>
            <person name="Thornton R."/>
            <person name="Coyle M."/>
            <person name="Francisco L."/>
            <person name="Jackson L."/>
            <person name="Javaid M."/>
            <person name="Korchina V."/>
            <person name="Kovar C."/>
            <person name="Mata R."/>
            <person name="Mathew T."/>
            <person name="Ngo R."/>
            <person name="Nguyen L."/>
            <person name="Nguyen N."/>
            <person name="Okwuonu G."/>
            <person name="Ongeri F."/>
            <person name="Pham C."/>
            <person name="Simmons D."/>
            <person name="Wilczek-Boney K."/>
            <person name="Hale W."/>
            <person name="Jakkamsetti A."/>
            <person name="Pham P."/>
            <person name="Ruth R."/>
            <person name="San Lucas F."/>
            <person name="Warren J."/>
            <person name="Zhang J."/>
            <person name="Zhao Z."/>
            <person name="Zhou C."/>
            <person name="Zhu D."/>
            <person name="Lee S."/>
            <person name="Bess C."/>
            <person name="Blankenburg K."/>
            <person name="Forbes L."/>
            <person name="Fu Q."/>
            <person name="Gubbala S."/>
            <person name="Hirani K."/>
            <person name="Jayaseelan J.C."/>
            <person name="Lara F."/>
            <person name="Munidasa M."/>
            <person name="Palculict T."/>
            <person name="Patil S."/>
            <person name="Pu L.-L."/>
            <person name="Saada N."/>
            <person name="Tang L."/>
            <person name="Weissenberger G."/>
            <person name="Zhu Y."/>
            <person name="Hemphill L."/>
            <person name="Shang Y."/>
            <person name="Youmans B."/>
            <person name="Ayvaz T."/>
            <person name="Ross M."/>
            <person name="Santibanez J."/>
            <person name="Aqrawi P."/>
            <person name="Gross S."/>
            <person name="Joshi V."/>
            <person name="Fowler G."/>
            <person name="Nazareth L."/>
            <person name="Reid J."/>
            <person name="Worley K."/>
            <person name="Petrosino J."/>
            <person name="Highlander S."/>
            <person name="Gibbs R."/>
        </authorList>
    </citation>
    <scope>NUCLEOTIDE SEQUENCE [LARGE SCALE GENOMIC DNA]</scope>
    <source>
        <strain evidence="10">ATCC 17931 / CDC X599 / XDIA</strain>
    </source>
</reference>
<evidence type="ECO:0000256" key="5">
    <source>
        <dbReference type="ARBA" id="ARBA00022827"/>
    </source>
</evidence>
<dbReference type="Proteomes" id="UP000000387">
    <property type="component" value="Chromosome"/>
</dbReference>
<dbReference type="GO" id="GO:0009086">
    <property type="term" value="P:methionine biosynthetic process"/>
    <property type="evidence" value="ECO:0007669"/>
    <property type="project" value="TreeGrafter"/>
</dbReference>
<comment type="catalytic activity">
    <reaction evidence="7">
        <text>(6S)-5-methyl-5,6,7,8-tetrahydrofolate + NAD(+) = (6R)-5,10-methylene-5,6,7,8-tetrahydrofolate + NADH + H(+)</text>
        <dbReference type="Rhea" id="RHEA:19821"/>
        <dbReference type="ChEBI" id="CHEBI:15378"/>
        <dbReference type="ChEBI" id="CHEBI:15636"/>
        <dbReference type="ChEBI" id="CHEBI:18608"/>
        <dbReference type="ChEBI" id="CHEBI:57540"/>
        <dbReference type="ChEBI" id="CHEBI:57945"/>
        <dbReference type="EC" id="1.5.1.54"/>
    </reaction>
    <physiologicalReaction direction="right-to-left" evidence="7">
        <dbReference type="Rhea" id="RHEA:19823"/>
    </physiologicalReaction>
</comment>
<name>E3H3W7_ROTDC</name>
<evidence type="ECO:0000256" key="7">
    <source>
        <dbReference type="ARBA" id="ARBA00048628"/>
    </source>
</evidence>
<dbReference type="HOGENOM" id="CLU_025841_0_1_11"/>
<dbReference type="PANTHER" id="PTHR45754">
    <property type="entry name" value="METHYLENETETRAHYDROFOLATE REDUCTASE"/>
    <property type="match status" value="1"/>
</dbReference>
<evidence type="ECO:0000313" key="9">
    <source>
        <dbReference type="EMBL" id="ADP40509.1"/>
    </source>
</evidence>
<proteinExistence type="inferred from homology"/>
<dbReference type="PANTHER" id="PTHR45754:SF3">
    <property type="entry name" value="METHYLENETETRAHYDROFOLATE REDUCTASE (NADPH)"/>
    <property type="match status" value="1"/>
</dbReference>
<dbReference type="GO" id="GO:0071949">
    <property type="term" value="F:FAD binding"/>
    <property type="evidence" value="ECO:0007669"/>
    <property type="project" value="TreeGrafter"/>
</dbReference>
<evidence type="ECO:0000256" key="3">
    <source>
        <dbReference type="ARBA" id="ARBA00006743"/>
    </source>
</evidence>
<evidence type="ECO:0000256" key="2">
    <source>
        <dbReference type="ARBA" id="ARBA00004777"/>
    </source>
</evidence>
<dbReference type="KEGG" id="rdn:HMPREF0733_11052"/>
<dbReference type="eggNOG" id="COG0685">
    <property type="taxonomic scope" value="Bacteria"/>
</dbReference>
<dbReference type="CDD" id="cd00537">
    <property type="entry name" value="MTHFR"/>
    <property type="match status" value="1"/>
</dbReference>
<comment type="pathway">
    <text evidence="2 8">One-carbon metabolism; tetrahydrofolate interconversion.</text>
</comment>
<dbReference type="InterPro" id="IPR003171">
    <property type="entry name" value="Mehydrof_redctse-like"/>
</dbReference>
<comment type="cofactor">
    <cofactor evidence="1 8">
        <name>FAD</name>
        <dbReference type="ChEBI" id="CHEBI:57692"/>
    </cofactor>
</comment>
<dbReference type="GO" id="GO:0035999">
    <property type="term" value="P:tetrahydrofolate interconversion"/>
    <property type="evidence" value="ECO:0007669"/>
    <property type="project" value="UniProtKB-UniPathway"/>
</dbReference>
<comment type="similarity">
    <text evidence="3 8">Belongs to the methylenetetrahydrofolate reductase family.</text>
</comment>
<dbReference type="InterPro" id="IPR029041">
    <property type="entry name" value="FAD-linked_oxidoreductase-like"/>
</dbReference>
<evidence type="ECO:0000256" key="4">
    <source>
        <dbReference type="ARBA" id="ARBA00022630"/>
    </source>
</evidence>